<dbReference type="RefSeq" id="WP_126954919.1">
    <property type="nucleotide sequence ID" value="NZ_RZGR01000047.1"/>
</dbReference>
<reference evidence="1 2" key="1">
    <citation type="submission" date="2018-12" db="EMBL/GenBank/DDBJ databases">
        <title>Legionella sp,whole genome shotgun sequence.</title>
        <authorList>
            <person name="Wu H."/>
        </authorList>
    </citation>
    <scope>NUCLEOTIDE SEQUENCE [LARGE SCALE GENOMIC DNA]</scope>
    <source>
        <strain evidence="2">km714</strain>
    </source>
</reference>
<keyword evidence="1" id="KW-0489">Methyltransferase</keyword>
<keyword evidence="1" id="KW-0808">Transferase</keyword>
<dbReference type="EMBL" id="RZGR01000047">
    <property type="protein sequence ID" value="RUQ79578.1"/>
    <property type="molecule type" value="Genomic_DNA"/>
</dbReference>
<dbReference type="InterPro" id="IPR029063">
    <property type="entry name" value="SAM-dependent_MTases_sf"/>
</dbReference>
<dbReference type="Proteomes" id="UP000288012">
    <property type="component" value="Unassembled WGS sequence"/>
</dbReference>
<protein>
    <submittedName>
        <fullName evidence="1">Methyltransferase</fullName>
    </submittedName>
</protein>
<dbReference type="SUPFAM" id="SSF53335">
    <property type="entry name" value="S-adenosyl-L-methionine-dependent methyltransferases"/>
    <property type="match status" value="1"/>
</dbReference>
<sequence>MALEEQAFKYRSLDEWFNTPQGARIGLAFAAELNEICEQISGTTLLQLGNCGDNSWLPAFKFRHKWIITPYIDYKKSSIISSVNHLPIERDSIECLIAPLTLEAFRGDKNPLDELDRIIKPMGYIIFLGINPWSFWGASLKWGHLHCFAHGSISLVSSFTIKRAMLNRGYQQCSHNSFYYVPPVKHHRFIQALEFMNAMGKMIWPFPAGFYCLIMQKYQYCSPDLLIKSEGELVLQGKSSLAT</sequence>
<comment type="caution">
    <text evidence="1">The sequence shown here is derived from an EMBL/GenBank/DDBJ whole genome shotgun (WGS) entry which is preliminary data.</text>
</comment>
<keyword evidence="2" id="KW-1185">Reference proteome</keyword>
<dbReference type="GO" id="GO:0032259">
    <property type="term" value="P:methylation"/>
    <property type="evidence" value="ECO:0007669"/>
    <property type="project" value="UniProtKB-KW"/>
</dbReference>
<organism evidence="1 2">
    <name type="scientific">Legionella septentrionalis</name>
    <dbReference type="NCBI Taxonomy" id="2498109"/>
    <lineage>
        <taxon>Bacteria</taxon>
        <taxon>Pseudomonadati</taxon>
        <taxon>Pseudomonadota</taxon>
        <taxon>Gammaproteobacteria</taxon>
        <taxon>Legionellales</taxon>
        <taxon>Legionellaceae</taxon>
        <taxon>Legionella</taxon>
    </lineage>
</organism>
<dbReference type="Gene3D" id="3.40.50.150">
    <property type="entry name" value="Vaccinia Virus protein VP39"/>
    <property type="match status" value="1"/>
</dbReference>
<evidence type="ECO:0000313" key="2">
    <source>
        <dbReference type="Proteomes" id="UP000288012"/>
    </source>
</evidence>
<evidence type="ECO:0000313" key="1">
    <source>
        <dbReference type="EMBL" id="RUQ79578.1"/>
    </source>
</evidence>
<dbReference type="GO" id="GO:0008168">
    <property type="term" value="F:methyltransferase activity"/>
    <property type="evidence" value="ECO:0007669"/>
    <property type="project" value="UniProtKB-KW"/>
</dbReference>
<accession>A0A3S0WZ05</accession>
<name>A0A3S0WZ05_9GAMM</name>
<proteinExistence type="predicted"/>
<dbReference type="AlphaFoldDB" id="A0A3S0WZ05"/>
<gene>
    <name evidence="1" type="ORF">EKM59_11120</name>
</gene>